<dbReference type="InterPro" id="IPR049445">
    <property type="entry name" value="TetR_SbtR-like_C"/>
</dbReference>
<name>A0ABY5WCK5_9ACTN</name>
<keyword evidence="7" id="KW-1185">Reference proteome</keyword>
<evidence type="ECO:0000256" key="2">
    <source>
        <dbReference type="ARBA" id="ARBA00023125"/>
    </source>
</evidence>
<dbReference type="Pfam" id="PF00440">
    <property type="entry name" value="TetR_N"/>
    <property type="match status" value="1"/>
</dbReference>
<dbReference type="EMBL" id="CP073720">
    <property type="protein sequence ID" value="UWP86774.1"/>
    <property type="molecule type" value="Genomic_DNA"/>
</dbReference>
<dbReference type="PRINTS" id="PR00455">
    <property type="entry name" value="HTHTETR"/>
</dbReference>
<proteinExistence type="predicted"/>
<evidence type="ECO:0000256" key="3">
    <source>
        <dbReference type="ARBA" id="ARBA00023163"/>
    </source>
</evidence>
<dbReference type="SUPFAM" id="SSF46689">
    <property type="entry name" value="Homeodomain-like"/>
    <property type="match status" value="1"/>
</dbReference>
<keyword evidence="1" id="KW-0805">Transcription regulation</keyword>
<dbReference type="InterPro" id="IPR036271">
    <property type="entry name" value="Tet_transcr_reg_TetR-rel_C_sf"/>
</dbReference>
<evidence type="ECO:0000313" key="7">
    <source>
        <dbReference type="Proteomes" id="UP001059617"/>
    </source>
</evidence>
<sequence>MLEDVEVMDATAKPAGDSMRSDARRNYDQLIAAARAIFTEQGTDASLREVARHAGVGIGTLYRHFPTREALLEALLGQGFEALRAEAAELLDAPDPGNALATWLRRLGIASTRYEGLPASVMEALHDPGSRLHASCEGLRTAATDLLARAQRAGQVRRDLNAGELLAIANAMAWAARQAFGSADLTDRYLTLMMEGLLARDGAATAASGTRGHFRG</sequence>
<reference evidence="6" key="1">
    <citation type="submission" date="2021-04" db="EMBL/GenBank/DDBJ databases">
        <authorList>
            <person name="Hartkoorn R.C."/>
            <person name="Beaudoing E."/>
            <person name="Hot D."/>
        </authorList>
    </citation>
    <scope>NUCLEOTIDE SEQUENCE</scope>
    <source>
        <strain evidence="6">NRRL B-16292</strain>
    </source>
</reference>
<evidence type="ECO:0000256" key="1">
    <source>
        <dbReference type="ARBA" id="ARBA00023015"/>
    </source>
</evidence>
<reference evidence="6" key="2">
    <citation type="submission" date="2022-09" db="EMBL/GenBank/DDBJ databases">
        <title>Biosynthetic gene clusters of Dactylosporangioum fulvum.</title>
        <authorList>
            <person name="Caradec T."/>
        </authorList>
    </citation>
    <scope>NUCLEOTIDE SEQUENCE</scope>
    <source>
        <strain evidence="6">NRRL B-16292</strain>
    </source>
</reference>
<keyword evidence="2 4" id="KW-0238">DNA-binding</keyword>
<evidence type="ECO:0000256" key="4">
    <source>
        <dbReference type="PROSITE-ProRule" id="PRU00335"/>
    </source>
</evidence>
<dbReference type="Gene3D" id="1.10.357.10">
    <property type="entry name" value="Tetracycline Repressor, domain 2"/>
    <property type="match status" value="1"/>
</dbReference>
<dbReference type="Pfam" id="PF21597">
    <property type="entry name" value="TetR_C_43"/>
    <property type="match status" value="1"/>
</dbReference>
<dbReference type="InterPro" id="IPR009057">
    <property type="entry name" value="Homeodomain-like_sf"/>
</dbReference>
<keyword evidence="3" id="KW-0804">Transcription</keyword>
<dbReference type="RefSeq" id="WP_259866286.1">
    <property type="nucleotide sequence ID" value="NZ_BAAAST010000004.1"/>
</dbReference>
<dbReference type="PANTHER" id="PTHR30055:SF234">
    <property type="entry name" value="HTH-TYPE TRANSCRIPTIONAL REGULATOR BETI"/>
    <property type="match status" value="1"/>
</dbReference>
<dbReference type="SUPFAM" id="SSF48498">
    <property type="entry name" value="Tetracyclin repressor-like, C-terminal domain"/>
    <property type="match status" value="1"/>
</dbReference>
<dbReference type="PROSITE" id="PS50977">
    <property type="entry name" value="HTH_TETR_2"/>
    <property type="match status" value="1"/>
</dbReference>
<evidence type="ECO:0000313" key="6">
    <source>
        <dbReference type="EMBL" id="UWP86774.1"/>
    </source>
</evidence>
<evidence type="ECO:0000259" key="5">
    <source>
        <dbReference type="PROSITE" id="PS50977"/>
    </source>
</evidence>
<gene>
    <name evidence="6" type="ORF">Dfulv_22040</name>
</gene>
<organism evidence="6 7">
    <name type="scientific">Dactylosporangium fulvum</name>
    <dbReference type="NCBI Taxonomy" id="53359"/>
    <lineage>
        <taxon>Bacteria</taxon>
        <taxon>Bacillati</taxon>
        <taxon>Actinomycetota</taxon>
        <taxon>Actinomycetes</taxon>
        <taxon>Micromonosporales</taxon>
        <taxon>Micromonosporaceae</taxon>
        <taxon>Dactylosporangium</taxon>
    </lineage>
</organism>
<dbReference type="InterPro" id="IPR001647">
    <property type="entry name" value="HTH_TetR"/>
</dbReference>
<dbReference type="InterPro" id="IPR050109">
    <property type="entry name" value="HTH-type_TetR-like_transc_reg"/>
</dbReference>
<feature type="domain" description="HTH tetR-type" evidence="5">
    <location>
        <begin position="24"/>
        <end position="83"/>
    </location>
</feature>
<protein>
    <submittedName>
        <fullName evidence="6">TetR/AcrR family transcriptional regulator</fullName>
    </submittedName>
</protein>
<feature type="DNA-binding region" description="H-T-H motif" evidence="4">
    <location>
        <begin position="46"/>
        <end position="65"/>
    </location>
</feature>
<dbReference type="Proteomes" id="UP001059617">
    <property type="component" value="Chromosome"/>
</dbReference>
<accession>A0ABY5WCK5</accession>
<dbReference type="PANTHER" id="PTHR30055">
    <property type="entry name" value="HTH-TYPE TRANSCRIPTIONAL REGULATOR RUTR"/>
    <property type="match status" value="1"/>
</dbReference>